<evidence type="ECO:0000259" key="1">
    <source>
        <dbReference type="Pfam" id="PF13556"/>
    </source>
</evidence>
<organism evidence="2 3">
    <name type="scientific">Streptosporangium canum</name>
    <dbReference type="NCBI Taxonomy" id="324952"/>
    <lineage>
        <taxon>Bacteria</taxon>
        <taxon>Bacillati</taxon>
        <taxon>Actinomycetota</taxon>
        <taxon>Actinomycetes</taxon>
        <taxon>Streptosporangiales</taxon>
        <taxon>Streptosporangiaceae</taxon>
        <taxon>Streptosporangium</taxon>
    </lineage>
</organism>
<sequence>MLRLDRLVNVLGGYGARLCCAPASREVELRNVVVHDPTDPRPATGDVFLSVGVDSAAEAVRLARSARAAALLVRGSPPLDEHALAEARDGGIAVLLVEPEVSWSQLFGVVYGLVLEGRETEAGRGPTDLFAFADMLAAEVGSAVTIEDQMSRVLAYSGLQQSADPARLETILGRRVPDAMRRLFERKGVFAHLATSDEPLFVGPSPAHGIRGRMVVAVRAGRELLGSIWVECEHPLSDERRIVLGDGARAVALHLLRSRVSADLERQVESDLVIRLLEGTADAPAVISRLGLPRGRFRVIALQAHIAEERHAAVLLAFERATTGFGWSRPGRSALFGNTLYTLLPCDSDVTPARDWLAGIVNVLPRRVTVSAGVGGAAGPTELPASRQEADESLALRAARPGGALAVVYDESWDEILLQRLRAAASSGRAPARGPVAELTRHDAEHGTRHIATLRAWLESQGDLAVAAGRLGVHPNTVRYRLRKMAEITDLRLDLPEKRLAMIIALAVVQERQP</sequence>
<evidence type="ECO:0000313" key="3">
    <source>
        <dbReference type="Proteomes" id="UP000199111"/>
    </source>
</evidence>
<dbReference type="InterPro" id="IPR025736">
    <property type="entry name" value="PucR_C-HTH_dom"/>
</dbReference>
<protein>
    <submittedName>
        <fullName evidence="2">PucR C-terminal helix-turn-helix domain-containing protein</fullName>
    </submittedName>
</protein>
<dbReference type="EMBL" id="FOQY01000010">
    <property type="protein sequence ID" value="SFJ56565.1"/>
    <property type="molecule type" value="Genomic_DNA"/>
</dbReference>
<dbReference type="PANTHER" id="PTHR33744">
    <property type="entry name" value="CARBOHYDRATE DIACID REGULATOR"/>
    <property type="match status" value="1"/>
</dbReference>
<gene>
    <name evidence="2" type="ORF">SAMN05216275_1107</name>
</gene>
<dbReference type="RefSeq" id="WP_093887887.1">
    <property type="nucleotide sequence ID" value="NZ_FOQY01000010.1"/>
</dbReference>
<dbReference type="AlphaFoldDB" id="A0A1I3SCW1"/>
<dbReference type="Pfam" id="PF13556">
    <property type="entry name" value="HTH_30"/>
    <property type="match status" value="1"/>
</dbReference>
<dbReference type="GeneID" id="96299075"/>
<dbReference type="Proteomes" id="UP000199111">
    <property type="component" value="Unassembled WGS sequence"/>
</dbReference>
<proteinExistence type="predicted"/>
<evidence type="ECO:0000313" key="2">
    <source>
        <dbReference type="EMBL" id="SFJ56565.1"/>
    </source>
</evidence>
<dbReference type="Gene3D" id="1.10.10.2840">
    <property type="entry name" value="PucR C-terminal helix-turn-helix domain"/>
    <property type="match status" value="1"/>
</dbReference>
<dbReference type="InterPro" id="IPR042070">
    <property type="entry name" value="PucR_C-HTH_sf"/>
</dbReference>
<keyword evidence="3" id="KW-1185">Reference proteome</keyword>
<name>A0A1I3SCW1_9ACTN</name>
<accession>A0A1I3SCW1</accession>
<dbReference type="InterPro" id="IPR051448">
    <property type="entry name" value="CdaR-like_regulators"/>
</dbReference>
<dbReference type="PANTHER" id="PTHR33744:SF17">
    <property type="entry name" value="CONSERVED PROTEIN"/>
    <property type="match status" value="1"/>
</dbReference>
<reference evidence="3" key="1">
    <citation type="submission" date="2016-10" db="EMBL/GenBank/DDBJ databases">
        <authorList>
            <person name="Varghese N."/>
            <person name="Submissions S."/>
        </authorList>
    </citation>
    <scope>NUCLEOTIDE SEQUENCE [LARGE SCALE GENOMIC DNA]</scope>
    <source>
        <strain evidence="3">CGMCC 4.2126</strain>
    </source>
</reference>
<feature type="domain" description="PucR C-terminal helix-turn-helix" evidence="1">
    <location>
        <begin position="452"/>
        <end position="507"/>
    </location>
</feature>